<dbReference type="GeneID" id="80878183"/>
<comment type="similarity">
    <text evidence="1">Belongs to the iron/ascorbate-dependent oxidoreductase family.</text>
</comment>
<dbReference type="RefSeq" id="XP_056039631.1">
    <property type="nucleotide sequence ID" value="XM_056183494.1"/>
</dbReference>
<dbReference type="PROSITE" id="PS51471">
    <property type="entry name" value="FE2OG_OXY"/>
    <property type="match status" value="1"/>
</dbReference>
<dbReference type="Gene3D" id="2.60.120.330">
    <property type="entry name" value="B-lactam Antibiotic, Isopenicillin N Synthase, Chain"/>
    <property type="match status" value="1"/>
</dbReference>
<keyword evidence="1" id="KW-0479">Metal-binding</keyword>
<evidence type="ECO:0000256" key="1">
    <source>
        <dbReference type="RuleBase" id="RU003682"/>
    </source>
</evidence>
<dbReference type="SUPFAM" id="SSF51197">
    <property type="entry name" value="Clavaminate synthase-like"/>
    <property type="match status" value="1"/>
</dbReference>
<dbReference type="InterPro" id="IPR044861">
    <property type="entry name" value="IPNS-like_FE2OG_OXY"/>
</dbReference>
<dbReference type="GO" id="GO:0046872">
    <property type="term" value="F:metal ion binding"/>
    <property type="evidence" value="ECO:0007669"/>
    <property type="project" value="UniProtKB-KW"/>
</dbReference>
<dbReference type="InterPro" id="IPR050231">
    <property type="entry name" value="Iron_ascorbate_oxido_reductase"/>
</dbReference>
<accession>A0AAE9WGP8</accession>
<dbReference type="EMBL" id="CP115613">
    <property type="protein sequence ID" value="WBW75388.1"/>
    <property type="molecule type" value="Genomic_DNA"/>
</dbReference>
<gene>
    <name evidence="3" type="primary">isp7</name>
    <name evidence="3" type="ORF">SOMG_04715</name>
</gene>
<organism evidence="3 4">
    <name type="scientific">Schizosaccharomyces osmophilus</name>
    <dbReference type="NCBI Taxonomy" id="2545709"/>
    <lineage>
        <taxon>Eukaryota</taxon>
        <taxon>Fungi</taxon>
        <taxon>Dikarya</taxon>
        <taxon>Ascomycota</taxon>
        <taxon>Taphrinomycotina</taxon>
        <taxon>Schizosaccharomycetes</taxon>
        <taxon>Schizosaccharomycetales</taxon>
        <taxon>Schizosaccharomycetaceae</taxon>
        <taxon>Schizosaccharomyces</taxon>
    </lineage>
</organism>
<name>A0AAE9WGP8_9SCHI</name>
<proteinExistence type="inferred from homology"/>
<keyword evidence="1" id="KW-0560">Oxidoreductase</keyword>
<evidence type="ECO:0000259" key="2">
    <source>
        <dbReference type="PROSITE" id="PS51471"/>
    </source>
</evidence>
<reference evidence="3 4" key="1">
    <citation type="journal article" date="2023" name="G3 (Bethesda)">
        <title>A high-quality reference genome for the fission yeast Schizosaccharomyces osmophilus.</title>
        <authorList>
            <person name="Jia G.S."/>
            <person name="Zhang W.C."/>
            <person name="Liang Y."/>
            <person name="Liu X.H."/>
            <person name="Rhind N."/>
            <person name="Pidoux A."/>
            <person name="Brysch-Herzberg M."/>
            <person name="Du L.L."/>
        </authorList>
    </citation>
    <scope>NUCLEOTIDE SEQUENCE [LARGE SCALE GENOMIC DNA]</scope>
    <source>
        <strain evidence="3 4">CBS 15793</strain>
    </source>
</reference>
<protein>
    <submittedName>
        <fullName evidence="3">2-OG-Fe(II) oxygenase superfamily protein</fullName>
    </submittedName>
</protein>
<dbReference type="GO" id="GO:0016491">
    <property type="term" value="F:oxidoreductase activity"/>
    <property type="evidence" value="ECO:0007669"/>
    <property type="project" value="UniProtKB-KW"/>
</dbReference>
<sequence>MLSQLIQSTADSVRTATPQEEERLCPVIDFGPLLANEPDAHEKIVKDLRVACESTGFFQIINHPVSKDVIKNAFRASTHFFELPFDEKLMLSKDMFSNRGYELLQDFVLEGEEDSSLDGVPMDDDLSFPRSSSFTPSSLGCPIPSAQSLSTHAEPPNSSPIPWNTGLVEDITPTESNNAALHDSECMSNEFRESFYFGNDNLSKERLLRPFQGPNKWPVNTGAGFRTALVQYHDEMAVFANQVMCLLAESLGLTANAFDEFCSDPTTAIRLLRYPPSYNRTGVNDHTDADALTLMAQDEVRGLQILDPVTQSFVAVSARPNALVANLGDIMAILTNNRYKSSVHRVCNTSGHDRYTIPFFLQGNIDYVVAPLPGLGPSTTEPIAVEDLLRDHFQNSYTSHTTTTSLVC</sequence>
<dbReference type="InterPro" id="IPR005123">
    <property type="entry name" value="Oxoglu/Fe-dep_dioxygenase_dom"/>
</dbReference>
<dbReference type="Pfam" id="PF03171">
    <property type="entry name" value="2OG-FeII_Oxy"/>
    <property type="match status" value="1"/>
</dbReference>
<dbReference type="KEGG" id="som:SOMG_04715"/>
<dbReference type="PANTHER" id="PTHR47990">
    <property type="entry name" value="2-OXOGLUTARATE (2OG) AND FE(II)-DEPENDENT OXYGENASE SUPERFAMILY PROTEIN-RELATED"/>
    <property type="match status" value="1"/>
</dbReference>
<feature type="domain" description="Fe2OG dioxygenase" evidence="2">
    <location>
        <begin position="265"/>
        <end position="363"/>
    </location>
</feature>
<dbReference type="AlphaFoldDB" id="A0AAE9WGP8"/>
<evidence type="ECO:0000313" key="4">
    <source>
        <dbReference type="Proteomes" id="UP001212411"/>
    </source>
</evidence>
<dbReference type="Pfam" id="PF14226">
    <property type="entry name" value="DIOX_N"/>
    <property type="match status" value="1"/>
</dbReference>
<dbReference type="GO" id="GO:0044283">
    <property type="term" value="P:small molecule biosynthetic process"/>
    <property type="evidence" value="ECO:0007669"/>
    <property type="project" value="UniProtKB-ARBA"/>
</dbReference>
<keyword evidence="1" id="KW-0408">Iron</keyword>
<dbReference type="InterPro" id="IPR026992">
    <property type="entry name" value="DIOX_N"/>
</dbReference>
<dbReference type="Proteomes" id="UP001212411">
    <property type="component" value="Chromosome 3"/>
</dbReference>
<dbReference type="InterPro" id="IPR027443">
    <property type="entry name" value="IPNS-like_sf"/>
</dbReference>
<evidence type="ECO:0000313" key="3">
    <source>
        <dbReference type="EMBL" id="WBW75388.1"/>
    </source>
</evidence>
<keyword evidence="4" id="KW-1185">Reference proteome</keyword>